<proteinExistence type="predicted"/>
<feature type="transmembrane region" description="Helical" evidence="1">
    <location>
        <begin position="52"/>
        <end position="74"/>
    </location>
</feature>
<comment type="caution">
    <text evidence="3">The sequence shown here is derived from an EMBL/GenBank/DDBJ whole genome shotgun (WGS) entry which is preliminary data.</text>
</comment>
<dbReference type="EMBL" id="LAZR01006090">
    <property type="protein sequence ID" value="KKM94814.1"/>
    <property type="molecule type" value="Genomic_DNA"/>
</dbReference>
<feature type="transmembrane region" description="Helical" evidence="1">
    <location>
        <begin position="81"/>
        <end position="100"/>
    </location>
</feature>
<feature type="domain" description="DUF5658" evidence="2">
    <location>
        <begin position="16"/>
        <end position="102"/>
    </location>
</feature>
<gene>
    <name evidence="3" type="ORF">LCGC14_1194400</name>
</gene>
<dbReference type="AlphaFoldDB" id="A0A0F9LIR6"/>
<name>A0A0F9LIR6_9ZZZZ</name>
<evidence type="ECO:0000313" key="3">
    <source>
        <dbReference type="EMBL" id="KKM94814.1"/>
    </source>
</evidence>
<protein>
    <recommendedName>
        <fullName evidence="2">DUF5658 domain-containing protein</fullName>
    </recommendedName>
</protein>
<feature type="transmembrane region" description="Helical" evidence="1">
    <location>
        <begin position="12"/>
        <end position="32"/>
    </location>
</feature>
<evidence type="ECO:0000256" key="1">
    <source>
        <dbReference type="SAM" id="Phobius"/>
    </source>
</evidence>
<reference evidence="3" key="1">
    <citation type="journal article" date="2015" name="Nature">
        <title>Complex archaea that bridge the gap between prokaryotes and eukaryotes.</title>
        <authorList>
            <person name="Spang A."/>
            <person name="Saw J.H."/>
            <person name="Jorgensen S.L."/>
            <person name="Zaremba-Niedzwiedzka K."/>
            <person name="Martijn J."/>
            <person name="Lind A.E."/>
            <person name="van Eijk R."/>
            <person name="Schleper C."/>
            <person name="Guy L."/>
            <person name="Ettema T.J."/>
        </authorList>
    </citation>
    <scope>NUCLEOTIDE SEQUENCE</scope>
</reference>
<keyword evidence="1" id="KW-0812">Transmembrane</keyword>
<dbReference type="InterPro" id="IPR043717">
    <property type="entry name" value="DUF5658"/>
</dbReference>
<sequence>YIVTHAKTGIAILFGALLLLNIYDGYSTMVLLKAGAEEANPVIAAVMGKIGVIPAIIVTKAFFLILLVAFMIFMKTNVEHALMTGGLLFLIGWYGAVMLFTNYRLMTLMS</sequence>
<keyword evidence="1" id="KW-0472">Membrane</keyword>
<keyword evidence="1" id="KW-1133">Transmembrane helix</keyword>
<accession>A0A0F9LIR6</accession>
<dbReference type="Pfam" id="PF18902">
    <property type="entry name" value="DUF5658"/>
    <property type="match status" value="1"/>
</dbReference>
<organism evidence="3">
    <name type="scientific">marine sediment metagenome</name>
    <dbReference type="NCBI Taxonomy" id="412755"/>
    <lineage>
        <taxon>unclassified sequences</taxon>
        <taxon>metagenomes</taxon>
        <taxon>ecological metagenomes</taxon>
    </lineage>
</organism>
<evidence type="ECO:0000259" key="2">
    <source>
        <dbReference type="Pfam" id="PF18902"/>
    </source>
</evidence>
<feature type="non-terminal residue" evidence="3">
    <location>
        <position position="1"/>
    </location>
</feature>